<gene>
    <name evidence="2" type="ORF">O181_074477</name>
</gene>
<proteinExistence type="predicted"/>
<keyword evidence="3" id="KW-1185">Reference proteome</keyword>
<comment type="caution">
    <text evidence="2">The sequence shown here is derived from an EMBL/GenBank/DDBJ whole genome shotgun (WGS) entry which is preliminary data.</text>
</comment>
<dbReference type="EMBL" id="AVOT02039662">
    <property type="protein sequence ID" value="MBW0534762.1"/>
    <property type="molecule type" value="Genomic_DNA"/>
</dbReference>
<feature type="compositionally biased region" description="Basic residues" evidence="1">
    <location>
        <begin position="188"/>
        <end position="204"/>
    </location>
</feature>
<dbReference type="AlphaFoldDB" id="A0A9Q3IBZ9"/>
<organism evidence="2 3">
    <name type="scientific">Austropuccinia psidii MF-1</name>
    <dbReference type="NCBI Taxonomy" id="1389203"/>
    <lineage>
        <taxon>Eukaryota</taxon>
        <taxon>Fungi</taxon>
        <taxon>Dikarya</taxon>
        <taxon>Basidiomycota</taxon>
        <taxon>Pucciniomycotina</taxon>
        <taxon>Pucciniomycetes</taxon>
        <taxon>Pucciniales</taxon>
        <taxon>Sphaerophragmiaceae</taxon>
        <taxon>Austropuccinia</taxon>
    </lineage>
</organism>
<name>A0A9Q3IBZ9_9BASI</name>
<reference evidence="2" key="1">
    <citation type="submission" date="2021-03" db="EMBL/GenBank/DDBJ databases">
        <title>Draft genome sequence of rust myrtle Austropuccinia psidii MF-1, a brazilian biotype.</title>
        <authorList>
            <person name="Quecine M.C."/>
            <person name="Pachon D.M.R."/>
            <person name="Bonatelli M.L."/>
            <person name="Correr F.H."/>
            <person name="Franceschini L.M."/>
            <person name="Leite T.F."/>
            <person name="Margarido G.R.A."/>
            <person name="Almeida C.A."/>
            <person name="Ferrarezi J.A."/>
            <person name="Labate C.A."/>
        </authorList>
    </citation>
    <scope>NUCLEOTIDE SEQUENCE</scope>
    <source>
        <strain evidence="2">MF-1</strain>
    </source>
</reference>
<dbReference type="Pfam" id="PF14223">
    <property type="entry name" value="Retrotran_gag_2"/>
    <property type="match status" value="1"/>
</dbReference>
<evidence type="ECO:0000256" key="1">
    <source>
        <dbReference type="SAM" id="MobiDB-lite"/>
    </source>
</evidence>
<evidence type="ECO:0000313" key="3">
    <source>
        <dbReference type="Proteomes" id="UP000765509"/>
    </source>
</evidence>
<protein>
    <submittedName>
        <fullName evidence="2">Uncharacterized protein</fullName>
    </submittedName>
</protein>
<dbReference type="OrthoDB" id="2516191at2759"/>
<dbReference type="Proteomes" id="UP000765509">
    <property type="component" value="Unassembled WGS sequence"/>
</dbReference>
<sequence length="204" mass="23377">MENYLTARQYNNLLMPPSETQKQNAKFKQKNSSALSLLWGCVSSELEGVLLDNITSFYDAWEALGRICGKNYIVVIWETFFELMSLKYKPETSLQTHIHSFQKIFARYNSITIDKELGMSISPIMAAAMFVQSLNNKRELTGLIQTLYDISLFTLSSVVNRVAIEHSQRQQSSQQTLFTNPYNQPPKHNPKGKGRKMGKKNKKN</sequence>
<feature type="region of interest" description="Disordered" evidence="1">
    <location>
        <begin position="170"/>
        <end position="204"/>
    </location>
</feature>
<evidence type="ECO:0000313" key="2">
    <source>
        <dbReference type="EMBL" id="MBW0534762.1"/>
    </source>
</evidence>
<accession>A0A9Q3IBZ9</accession>
<feature type="compositionally biased region" description="Polar residues" evidence="1">
    <location>
        <begin position="170"/>
        <end position="182"/>
    </location>
</feature>